<dbReference type="OrthoDB" id="445357at2759"/>
<feature type="region of interest" description="Disordered" evidence="3">
    <location>
        <begin position="181"/>
        <end position="287"/>
    </location>
</feature>
<dbReference type="EMBL" id="KZ559517">
    <property type="protein sequence ID" value="PLN83709.1"/>
    <property type="molecule type" value="Genomic_DNA"/>
</dbReference>
<keyword evidence="1" id="KW-0597">Phosphoprotein</keyword>
<evidence type="ECO:0000256" key="1">
    <source>
        <dbReference type="ARBA" id="ARBA00022553"/>
    </source>
</evidence>
<dbReference type="InterPro" id="IPR040746">
    <property type="entry name" value="THO1_MOS11_C"/>
</dbReference>
<feature type="compositionally biased region" description="Basic and acidic residues" evidence="3">
    <location>
        <begin position="27"/>
        <end position="41"/>
    </location>
</feature>
<feature type="compositionally biased region" description="Basic and acidic residues" evidence="3">
    <location>
        <begin position="103"/>
        <end position="113"/>
    </location>
</feature>
<dbReference type="AlphaFoldDB" id="A0A2J5I1K5"/>
<dbReference type="InterPro" id="IPR003034">
    <property type="entry name" value="SAP_dom"/>
</dbReference>
<dbReference type="Pfam" id="PF02037">
    <property type="entry name" value="SAP"/>
    <property type="match status" value="1"/>
</dbReference>
<dbReference type="GO" id="GO:0005634">
    <property type="term" value="C:nucleus"/>
    <property type="evidence" value="ECO:0007669"/>
    <property type="project" value="TreeGrafter"/>
</dbReference>
<evidence type="ECO:0000256" key="2">
    <source>
        <dbReference type="ARBA" id="ARBA00046328"/>
    </source>
</evidence>
<dbReference type="Pfam" id="PF18592">
    <property type="entry name" value="Tho1_MOS11_C"/>
    <property type="match status" value="1"/>
</dbReference>
<feature type="compositionally biased region" description="Low complexity" evidence="3">
    <location>
        <begin position="89"/>
        <end position="102"/>
    </location>
</feature>
<gene>
    <name evidence="5" type="ORF">BDW42DRAFT_164503</name>
</gene>
<dbReference type="InterPro" id="IPR052240">
    <property type="entry name" value="SAP_domain_ribonucleoprotein"/>
</dbReference>
<evidence type="ECO:0000259" key="4">
    <source>
        <dbReference type="SMART" id="SM00513"/>
    </source>
</evidence>
<proteinExistence type="inferred from homology"/>
<reference evidence="6" key="1">
    <citation type="submission" date="2017-12" db="EMBL/GenBank/DDBJ databases">
        <authorList>
            <consortium name="DOE Joint Genome Institute"/>
            <person name="Mondo S.J."/>
            <person name="Kjaerbolling I."/>
            <person name="Vesth T.C."/>
            <person name="Frisvad J.C."/>
            <person name="Nybo J.L."/>
            <person name="Theobald S."/>
            <person name="Kuo A."/>
            <person name="Bowyer P."/>
            <person name="Matsuda Y."/>
            <person name="Lyhne E.K."/>
            <person name="Kogle M.E."/>
            <person name="Clum A."/>
            <person name="Lipzen A."/>
            <person name="Salamov A."/>
            <person name="Ngan C.Y."/>
            <person name="Daum C."/>
            <person name="Chiniquy J."/>
            <person name="Barry K."/>
            <person name="LaButti K."/>
            <person name="Haridas S."/>
            <person name="Simmons B.A."/>
            <person name="Magnuson J.K."/>
            <person name="Mortensen U.H."/>
            <person name="Larsen T.O."/>
            <person name="Grigoriev I.V."/>
            <person name="Baker S.E."/>
            <person name="Andersen M.R."/>
            <person name="Nordberg H.P."/>
            <person name="Cantor M.N."/>
            <person name="Hua S.X."/>
        </authorList>
    </citation>
    <scope>NUCLEOTIDE SEQUENCE [LARGE SCALE GENOMIC DNA]</scope>
    <source>
        <strain evidence="6">IBT 19404</strain>
    </source>
</reference>
<dbReference type="InterPro" id="IPR036361">
    <property type="entry name" value="SAP_dom_sf"/>
</dbReference>
<dbReference type="Gene3D" id="1.10.720.30">
    <property type="entry name" value="SAP domain"/>
    <property type="match status" value="1"/>
</dbReference>
<name>A0A2J5I1K5_9EURO</name>
<feature type="region of interest" description="Disordered" evidence="3">
    <location>
        <begin position="20"/>
        <end position="167"/>
    </location>
</feature>
<dbReference type="PANTHER" id="PTHR46551:SF1">
    <property type="entry name" value="SAP DOMAIN-CONTAINING RIBONUCLEOPROTEIN"/>
    <property type="match status" value="1"/>
</dbReference>
<organism evidence="5 6">
    <name type="scientific">Aspergillus taichungensis</name>
    <dbReference type="NCBI Taxonomy" id="482145"/>
    <lineage>
        <taxon>Eukaryota</taxon>
        <taxon>Fungi</taxon>
        <taxon>Dikarya</taxon>
        <taxon>Ascomycota</taxon>
        <taxon>Pezizomycotina</taxon>
        <taxon>Eurotiomycetes</taxon>
        <taxon>Eurotiomycetidae</taxon>
        <taxon>Eurotiales</taxon>
        <taxon>Aspergillaceae</taxon>
        <taxon>Aspergillus</taxon>
        <taxon>Aspergillus subgen. Circumdati</taxon>
    </lineage>
</organism>
<evidence type="ECO:0000256" key="3">
    <source>
        <dbReference type="SAM" id="MobiDB-lite"/>
    </source>
</evidence>
<sequence>MTTDYSKKTNAELVEILKSRSLPHTGKKAEMVARIQEDDASKANNSAAAPAPAPKADTADDVIDWEDDEVPADTAKPSTEAAAPAQNTEAPNPQPDAAAAAPEEPKAEPKGTEGETQEGSGQSTAPAQAEEKPATNYAKGLPVTELEEELKKRKARAEKFGITEDSQAAIAEAEQRLERAKRFGGEAEVPANAGVSKLDEALPSEQPRKRGRGQNDQGGRGGKRRDVGGRGQGQGQNQGRNGRGRGGRPQGRNQQGGARPNNGGGQAAMSEKDRLAMEARKKRFAAA</sequence>
<dbReference type="PANTHER" id="PTHR46551">
    <property type="entry name" value="SAP DOMAIN-CONTAINING RIBONUCLEOPROTEIN"/>
    <property type="match status" value="1"/>
</dbReference>
<feature type="compositionally biased region" description="Low complexity" evidence="3">
    <location>
        <begin position="250"/>
        <end position="261"/>
    </location>
</feature>
<feature type="domain" description="SAP" evidence="4">
    <location>
        <begin position="5"/>
        <end position="39"/>
    </location>
</feature>
<feature type="compositionally biased region" description="Low complexity" evidence="3">
    <location>
        <begin position="42"/>
        <end position="56"/>
    </location>
</feature>
<feature type="compositionally biased region" description="Basic and acidic residues" evidence="3">
    <location>
        <begin position="270"/>
        <end position="279"/>
    </location>
</feature>
<evidence type="ECO:0000313" key="6">
    <source>
        <dbReference type="Proteomes" id="UP000235023"/>
    </source>
</evidence>
<evidence type="ECO:0000313" key="5">
    <source>
        <dbReference type="EMBL" id="PLN83709.1"/>
    </source>
</evidence>
<comment type="similarity">
    <text evidence="2">Belongs to the SAP domain-containing ribonucleoprotein family.</text>
</comment>
<dbReference type="GO" id="GO:0016973">
    <property type="term" value="P:poly(A)+ mRNA export from nucleus"/>
    <property type="evidence" value="ECO:0007669"/>
    <property type="project" value="TreeGrafter"/>
</dbReference>
<keyword evidence="6" id="KW-1185">Reference proteome</keyword>
<accession>A0A2J5I1K5</accession>
<feature type="compositionally biased region" description="Acidic residues" evidence="3">
    <location>
        <begin position="59"/>
        <end position="71"/>
    </location>
</feature>
<dbReference type="SMART" id="SM00513">
    <property type="entry name" value="SAP"/>
    <property type="match status" value="1"/>
</dbReference>
<dbReference type="SUPFAM" id="SSF68906">
    <property type="entry name" value="SAP domain"/>
    <property type="match status" value="1"/>
</dbReference>
<protein>
    <recommendedName>
        <fullName evidence="4">SAP domain-containing protein</fullName>
    </recommendedName>
</protein>
<dbReference type="Proteomes" id="UP000235023">
    <property type="component" value="Unassembled WGS sequence"/>
</dbReference>